<keyword evidence="8" id="KW-0812">Transmembrane</keyword>
<keyword evidence="5 6" id="KW-0408">Iron</keyword>
<dbReference type="GO" id="GO:0004497">
    <property type="term" value="F:monooxygenase activity"/>
    <property type="evidence" value="ECO:0007669"/>
    <property type="project" value="UniProtKB-KW"/>
</dbReference>
<keyword evidence="8" id="KW-0472">Membrane</keyword>
<keyword evidence="7" id="KW-0503">Monooxygenase</keyword>
<dbReference type="InterPro" id="IPR002401">
    <property type="entry name" value="Cyt_P450_E_grp-I"/>
</dbReference>
<comment type="similarity">
    <text evidence="2 7">Belongs to the cytochrome P450 family.</text>
</comment>
<dbReference type="InParanoid" id="Q5B1Z7"/>
<sequence>MALLESAVVLQVFRDVTPMAILATLLLTTFLTYVVYMRHFHPLSQCPGPFFASLSNTYKAYYVYKLTIHEKLLELHNTYGPIVRVGPNHLHTWKGDAIALIYKGGRSMGKSEFYDAFTAFRPNLFGGRDEDIHALRRRQLSHGFAQVSVAKLEPLIDGQMAILISKLRHYARTGQAFDLKHALNLYVLDILGEVAFAKAFDVQNTEDNEKLHAINDHLLLAGVIGELPCQNFTKFLSRLSPVPWMRRLMKSRNKLKEICAGCVRFKIENLEATKSRPDLLRSLVEATDPESGKSVAGSHSTAGTLTLLFWHLIQNPSIMRKVQAEIENTLGPLKDRTSYPIAGIESTLKYTMACVRENFRINPVFTMPLWRRVGKSHVLEIDGHHIPEGTNICISNYVLHHNPSVFGPDHNTFVPEKWLDESYNREKGRYLIPFSVGHRMCIGRNLAMTNILKSVCTLATLFEFEPVEKKKDVRVISPGIGEMKGGFEVRVRVREVKRGSYKNALST</sequence>
<feature type="transmembrane region" description="Helical" evidence="8">
    <location>
        <begin position="16"/>
        <end position="36"/>
    </location>
</feature>
<dbReference type="KEGG" id="ani:ANIA_05433"/>
<dbReference type="HOGENOM" id="CLU_001570_14_0_1"/>
<accession>C8VGI8</accession>
<dbReference type="RefSeq" id="XP_663037.1">
    <property type="nucleotide sequence ID" value="XM_657945.1"/>
</dbReference>
<evidence type="ECO:0000256" key="2">
    <source>
        <dbReference type="ARBA" id="ARBA00010617"/>
    </source>
</evidence>
<name>Q5B1Z7_EMENI</name>
<evidence type="ECO:0000256" key="3">
    <source>
        <dbReference type="ARBA" id="ARBA00022723"/>
    </source>
</evidence>
<dbReference type="OrthoDB" id="1470350at2759"/>
<dbReference type="eggNOG" id="KOG0158">
    <property type="taxonomic scope" value="Eukaryota"/>
</dbReference>
<accession>Q5B1Z7</accession>
<evidence type="ECO:0000256" key="1">
    <source>
        <dbReference type="ARBA" id="ARBA00001971"/>
    </source>
</evidence>
<dbReference type="GO" id="GO:0020037">
    <property type="term" value="F:heme binding"/>
    <property type="evidence" value="ECO:0007669"/>
    <property type="project" value="InterPro"/>
</dbReference>
<keyword evidence="6 7" id="KW-0349">Heme</keyword>
<dbReference type="PANTHER" id="PTHR24305:SF103">
    <property type="entry name" value="P450, PUTATIVE (EUROFUNG)-RELATED"/>
    <property type="match status" value="1"/>
</dbReference>
<dbReference type="Pfam" id="PF00067">
    <property type="entry name" value="p450"/>
    <property type="match status" value="1"/>
</dbReference>
<keyword evidence="4 7" id="KW-0560">Oxidoreductase</keyword>
<evidence type="ECO:0000256" key="8">
    <source>
        <dbReference type="SAM" id="Phobius"/>
    </source>
</evidence>
<dbReference type="InterPro" id="IPR001128">
    <property type="entry name" value="Cyt_P450"/>
</dbReference>
<dbReference type="PANTHER" id="PTHR24305">
    <property type="entry name" value="CYTOCHROME P450"/>
    <property type="match status" value="1"/>
</dbReference>
<protein>
    <submittedName>
        <fullName evidence="9">Cytochrome P450, putative (Eurofung)</fullName>
    </submittedName>
</protein>
<dbReference type="InterPro" id="IPR036396">
    <property type="entry name" value="Cyt_P450_sf"/>
</dbReference>
<dbReference type="GO" id="GO:0016705">
    <property type="term" value="F:oxidoreductase activity, acting on paired donors, with incorporation or reduction of molecular oxygen"/>
    <property type="evidence" value="ECO:0007669"/>
    <property type="project" value="InterPro"/>
</dbReference>
<dbReference type="STRING" id="227321.Q5B1Z7"/>
<dbReference type="OMA" id="FTMPLWR"/>
<evidence type="ECO:0000256" key="5">
    <source>
        <dbReference type="ARBA" id="ARBA00023004"/>
    </source>
</evidence>
<organism evidence="9 10">
    <name type="scientific">Emericella nidulans (strain FGSC A4 / ATCC 38163 / CBS 112.46 / NRRL 194 / M139)</name>
    <name type="common">Aspergillus nidulans</name>
    <dbReference type="NCBI Taxonomy" id="227321"/>
    <lineage>
        <taxon>Eukaryota</taxon>
        <taxon>Fungi</taxon>
        <taxon>Dikarya</taxon>
        <taxon>Ascomycota</taxon>
        <taxon>Pezizomycotina</taxon>
        <taxon>Eurotiomycetes</taxon>
        <taxon>Eurotiomycetidae</taxon>
        <taxon>Eurotiales</taxon>
        <taxon>Aspergillaceae</taxon>
        <taxon>Aspergillus</taxon>
        <taxon>Aspergillus subgen. Nidulantes</taxon>
    </lineage>
</organism>
<dbReference type="AlphaFoldDB" id="Q5B1Z7"/>
<dbReference type="Proteomes" id="UP000000560">
    <property type="component" value="Chromosome V"/>
</dbReference>
<dbReference type="EMBL" id="BN001305">
    <property type="protein sequence ID" value="CBF81918.1"/>
    <property type="molecule type" value="Genomic_DNA"/>
</dbReference>
<reference evidence="10" key="1">
    <citation type="journal article" date="2005" name="Nature">
        <title>Sequencing of Aspergillus nidulans and comparative analysis with A. fumigatus and A. oryzae.</title>
        <authorList>
            <person name="Galagan J.E."/>
            <person name="Calvo S.E."/>
            <person name="Cuomo C."/>
            <person name="Ma L.J."/>
            <person name="Wortman J.R."/>
            <person name="Batzoglou S."/>
            <person name="Lee S.I."/>
            <person name="Basturkmen M."/>
            <person name="Spevak C.C."/>
            <person name="Clutterbuck J."/>
            <person name="Kapitonov V."/>
            <person name="Jurka J."/>
            <person name="Scazzocchio C."/>
            <person name="Farman M."/>
            <person name="Butler J."/>
            <person name="Purcell S."/>
            <person name="Harris S."/>
            <person name="Braus G.H."/>
            <person name="Draht O."/>
            <person name="Busch S."/>
            <person name="D'Enfert C."/>
            <person name="Bouchier C."/>
            <person name="Goldman G.H."/>
            <person name="Bell-Pedersen D."/>
            <person name="Griffiths-Jones S."/>
            <person name="Doonan J.H."/>
            <person name="Yu J."/>
            <person name="Vienken K."/>
            <person name="Pain A."/>
            <person name="Freitag M."/>
            <person name="Selker E.U."/>
            <person name="Archer D.B."/>
            <person name="Penalva M.A."/>
            <person name="Oakley B.R."/>
            <person name="Momany M."/>
            <person name="Tanaka T."/>
            <person name="Kumagai T."/>
            <person name="Asai K."/>
            <person name="Machida M."/>
            <person name="Nierman W.C."/>
            <person name="Denning D.W."/>
            <person name="Caddick M."/>
            <person name="Hynes M."/>
            <person name="Paoletti M."/>
            <person name="Fischer R."/>
            <person name="Miller B."/>
            <person name="Dyer P."/>
            <person name="Sachs M.S."/>
            <person name="Osmani S.A."/>
            <person name="Birren B.W."/>
        </authorList>
    </citation>
    <scope>NUCLEOTIDE SEQUENCE [LARGE SCALE GENOMIC DNA]</scope>
    <source>
        <strain evidence="10">FGSC A4 / ATCC 38163 / CBS 112.46 / NRRL 194 / M139</strain>
    </source>
</reference>
<evidence type="ECO:0000313" key="10">
    <source>
        <dbReference type="Proteomes" id="UP000000560"/>
    </source>
</evidence>
<dbReference type="GO" id="GO:0005506">
    <property type="term" value="F:iron ion binding"/>
    <property type="evidence" value="ECO:0007669"/>
    <property type="project" value="InterPro"/>
</dbReference>
<dbReference type="GO" id="GO:0044550">
    <property type="term" value="P:secondary metabolite biosynthetic process"/>
    <property type="evidence" value="ECO:0007669"/>
    <property type="project" value="UniProtKB-ARBA"/>
</dbReference>
<dbReference type="PRINTS" id="PR00463">
    <property type="entry name" value="EP450I"/>
</dbReference>
<dbReference type="InterPro" id="IPR017972">
    <property type="entry name" value="Cyt_P450_CS"/>
</dbReference>
<evidence type="ECO:0000256" key="6">
    <source>
        <dbReference type="PIRSR" id="PIRSR602401-1"/>
    </source>
</evidence>
<keyword evidence="10" id="KW-1185">Reference proteome</keyword>
<dbReference type="Gene3D" id="1.10.630.10">
    <property type="entry name" value="Cytochrome P450"/>
    <property type="match status" value="1"/>
</dbReference>
<proteinExistence type="inferred from homology"/>
<comment type="cofactor">
    <cofactor evidence="1 6">
        <name>heme</name>
        <dbReference type="ChEBI" id="CHEBI:30413"/>
    </cofactor>
</comment>
<reference evidence="10" key="2">
    <citation type="journal article" date="2009" name="Fungal Genet. Biol.">
        <title>The 2008 update of the Aspergillus nidulans genome annotation: a community effort.</title>
        <authorList>
            <person name="Wortman J.R."/>
            <person name="Gilsenan J.M."/>
            <person name="Joardar V."/>
            <person name="Deegan J."/>
            <person name="Clutterbuck J."/>
            <person name="Andersen M.R."/>
            <person name="Archer D."/>
            <person name="Bencina M."/>
            <person name="Braus G."/>
            <person name="Coutinho P."/>
            <person name="von Dohren H."/>
            <person name="Doonan J."/>
            <person name="Driessen A.J."/>
            <person name="Durek P."/>
            <person name="Espeso E."/>
            <person name="Fekete E."/>
            <person name="Flipphi M."/>
            <person name="Estrada C.G."/>
            <person name="Geysens S."/>
            <person name="Goldman G."/>
            <person name="de Groot P.W."/>
            <person name="Hansen K."/>
            <person name="Harris S.D."/>
            <person name="Heinekamp T."/>
            <person name="Helmstaedt K."/>
            <person name="Henrissat B."/>
            <person name="Hofmann G."/>
            <person name="Homan T."/>
            <person name="Horio T."/>
            <person name="Horiuchi H."/>
            <person name="James S."/>
            <person name="Jones M."/>
            <person name="Karaffa L."/>
            <person name="Karanyi Z."/>
            <person name="Kato M."/>
            <person name="Keller N."/>
            <person name="Kelly D.E."/>
            <person name="Kiel J.A."/>
            <person name="Kim J.M."/>
            <person name="van der Klei I.J."/>
            <person name="Klis F.M."/>
            <person name="Kovalchuk A."/>
            <person name="Krasevec N."/>
            <person name="Kubicek C.P."/>
            <person name="Liu B."/>
            <person name="Maccabe A."/>
            <person name="Meyer V."/>
            <person name="Mirabito P."/>
            <person name="Miskei M."/>
            <person name="Mos M."/>
            <person name="Mullins J."/>
            <person name="Nelson D.R."/>
            <person name="Nielsen J."/>
            <person name="Oakley B.R."/>
            <person name="Osmani S.A."/>
            <person name="Pakula T."/>
            <person name="Paszewski A."/>
            <person name="Paulsen I."/>
            <person name="Pilsyk S."/>
            <person name="Pocsi I."/>
            <person name="Punt P.J."/>
            <person name="Ram A.F."/>
            <person name="Ren Q."/>
            <person name="Robellet X."/>
            <person name="Robson G."/>
            <person name="Seiboth B."/>
            <person name="van Solingen P."/>
            <person name="Specht T."/>
            <person name="Sun J."/>
            <person name="Taheri-Talesh N."/>
            <person name="Takeshita N."/>
            <person name="Ussery D."/>
            <person name="vanKuyk P.A."/>
            <person name="Visser H."/>
            <person name="van de Vondervoort P.J."/>
            <person name="de Vries R.P."/>
            <person name="Walton J."/>
            <person name="Xiang X."/>
            <person name="Xiong Y."/>
            <person name="Zeng A.P."/>
            <person name="Brandt B.W."/>
            <person name="Cornell M.J."/>
            <person name="van den Hondel C.A."/>
            <person name="Visser J."/>
            <person name="Oliver S.G."/>
            <person name="Turner G."/>
        </authorList>
    </citation>
    <scope>GENOME REANNOTATION</scope>
    <source>
        <strain evidence="10">FGSC A4 / ATCC 38163 / CBS 112.46 / NRRL 194 / M139</strain>
    </source>
</reference>
<dbReference type="InterPro" id="IPR050121">
    <property type="entry name" value="Cytochrome_P450_monoxygenase"/>
</dbReference>
<evidence type="ECO:0000313" key="9">
    <source>
        <dbReference type="EMBL" id="CBF81918.1"/>
    </source>
</evidence>
<keyword evidence="8" id="KW-1133">Transmembrane helix</keyword>
<feature type="binding site" description="axial binding residue" evidence="6">
    <location>
        <position position="441"/>
    </location>
    <ligand>
        <name>heme</name>
        <dbReference type="ChEBI" id="CHEBI:30413"/>
    </ligand>
    <ligandPart>
        <name>Fe</name>
        <dbReference type="ChEBI" id="CHEBI:18248"/>
    </ligandPart>
</feature>
<keyword evidence="3 6" id="KW-0479">Metal-binding</keyword>
<dbReference type="PRINTS" id="PR00385">
    <property type="entry name" value="P450"/>
</dbReference>
<evidence type="ECO:0000256" key="4">
    <source>
        <dbReference type="ARBA" id="ARBA00023002"/>
    </source>
</evidence>
<evidence type="ECO:0000256" key="7">
    <source>
        <dbReference type="RuleBase" id="RU000461"/>
    </source>
</evidence>
<gene>
    <name evidence="9" type="ORF">ANIA_05433</name>
</gene>
<dbReference type="GeneID" id="2871723"/>
<dbReference type="SUPFAM" id="SSF48264">
    <property type="entry name" value="Cytochrome P450"/>
    <property type="match status" value="1"/>
</dbReference>
<dbReference type="PROSITE" id="PS00086">
    <property type="entry name" value="CYTOCHROME_P450"/>
    <property type="match status" value="1"/>
</dbReference>